<keyword evidence="1" id="KW-0175">Coiled coil</keyword>
<organism evidence="2 3">
    <name type="scientific">Phytophthora pseudosyringae</name>
    <dbReference type="NCBI Taxonomy" id="221518"/>
    <lineage>
        <taxon>Eukaryota</taxon>
        <taxon>Sar</taxon>
        <taxon>Stramenopiles</taxon>
        <taxon>Oomycota</taxon>
        <taxon>Peronosporomycetes</taxon>
        <taxon>Peronosporales</taxon>
        <taxon>Peronosporaceae</taxon>
        <taxon>Phytophthora</taxon>
    </lineage>
</organism>
<proteinExistence type="predicted"/>
<feature type="coiled-coil region" evidence="1">
    <location>
        <begin position="482"/>
        <end position="587"/>
    </location>
</feature>
<comment type="caution">
    <text evidence="2">The sequence shown here is derived from an EMBL/GenBank/DDBJ whole genome shotgun (WGS) entry which is preliminary data.</text>
</comment>
<name>A0A8T1W5H4_9STRA</name>
<dbReference type="OrthoDB" id="5516652at2759"/>
<reference evidence="2" key="1">
    <citation type="submission" date="2021-02" db="EMBL/GenBank/DDBJ databases">
        <authorList>
            <person name="Palmer J.M."/>
        </authorList>
    </citation>
    <scope>NUCLEOTIDE SEQUENCE</scope>
    <source>
        <strain evidence="2">SCRP734</strain>
    </source>
</reference>
<sequence>MESSNQAQVNDLHKKFEDLNEEISAALQVQQDAVASASTFGGHSNVAAARKDALRLAQKTTDWRGDVTALAKHIDLQLQHSRALRSHYAQSMLSSSAQKQQEEAEGSRLRCLRSDLRLLQDFRVKYARQRGESDPAPLSAVEEETVGAPLAFAGANSFGRSLLRSPPQRQLKAFIDKSAKKEKMGGKQEQSALALELFEMRRDIMSRISEDLVKEKKQLDVEVGNPEALANDSFGNANNATAEKDALASWDTQLYISFSLLSCRRESRNRPKSLLLALQELQKEKHERLAAKSRNSVVSIAGAEGLGATAMESQAASPTRASSELKAEMLVEDAHFTMQKLKREVAELKSTNSKLMLTNSQLEDDLAHLQAKFEEEKRAHLNGKKWFVPKIQKLEDLMLNTSKAFEEVKLSVELMTNMYKHLSGTLALQQEGEDELKRERDRVSLLLAGEIKKIAALTKENERKDKLVTLAMAARYEMVQLANRQEKLAKEACEQRDVLEARANEAEAELGTNKQQMEEAFERLEATNATLSSAKASILQLQGEVRATAQAAAAKETELLAAFEKQQAALQQKLDKTKRELMESVSEMLHLDSRLRRAQEKLTKQTTDATSG</sequence>
<dbReference type="Proteomes" id="UP000694044">
    <property type="component" value="Unassembled WGS sequence"/>
</dbReference>
<evidence type="ECO:0000313" key="3">
    <source>
        <dbReference type="Proteomes" id="UP000694044"/>
    </source>
</evidence>
<protein>
    <submittedName>
        <fullName evidence="2">Uncharacterized protein</fullName>
    </submittedName>
</protein>
<gene>
    <name evidence="2" type="ORF">PHYPSEUDO_014156</name>
</gene>
<keyword evidence="3" id="KW-1185">Reference proteome</keyword>
<accession>A0A8T1W5H4</accession>
<evidence type="ECO:0000313" key="2">
    <source>
        <dbReference type="EMBL" id="KAG7387393.1"/>
    </source>
</evidence>
<feature type="coiled-coil region" evidence="1">
    <location>
        <begin position="331"/>
        <end position="379"/>
    </location>
</feature>
<evidence type="ECO:0000256" key="1">
    <source>
        <dbReference type="SAM" id="Coils"/>
    </source>
</evidence>
<dbReference type="EMBL" id="JAGDFM010000079">
    <property type="protein sequence ID" value="KAG7387393.1"/>
    <property type="molecule type" value="Genomic_DNA"/>
</dbReference>
<dbReference type="AlphaFoldDB" id="A0A8T1W5H4"/>